<organism evidence="1 2">
    <name type="scientific">Elysia marginata</name>
    <dbReference type="NCBI Taxonomy" id="1093978"/>
    <lineage>
        <taxon>Eukaryota</taxon>
        <taxon>Metazoa</taxon>
        <taxon>Spiralia</taxon>
        <taxon>Lophotrochozoa</taxon>
        <taxon>Mollusca</taxon>
        <taxon>Gastropoda</taxon>
        <taxon>Heterobranchia</taxon>
        <taxon>Euthyneura</taxon>
        <taxon>Panpulmonata</taxon>
        <taxon>Sacoglossa</taxon>
        <taxon>Placobranchoidea</taxon>
        <taxon>Plakobranchidae</taxon>
        <taxon>Elysia</taxon>
    </lineage>
</organism>
<name>A0AAV4EC30_9GAST</name>
<sequence length="118" mass="13445">MADGLTDTVSHSFAVESTLPMGVISSYVTVVGAQEKVKTRRWLGHVLRMSKSRHPLIALTCNPQGARKKGRSQVKWRRSVESERVESVKTWNELSWLAQDRLEWRKFVGALCSQGDYR</sequence>
<dbReference type="Proteomes" id="UP000762676">
    <property type="component" value="Unassembled WGS sequence"/>
</dbReference>
<evidence type="ECO:0000313" key="1">
    <source>
        <dbReference type="EMBL" id="GFR58246.1"/>
    </source>
</evidence>
<protein>
    <submittedName>
        <fullName evidence="1">Uncharacterized protein</fullName>
    </submittedName>
</protein>
<dbReference type="AlphaFoldDB" id="A0AAV4EC30"/>
<proteinExistence type="predicted"/>
<accession>A0AAV4EC30</accession>
<dbReference type="EMBL" id="BMAT01007133">
    <property type="protein sequence ID" value="GFR58246.1"/>
    <property type="molecule type" value="Genomic_DNA"/>
</dbReference>
<reference evidence="1 2" key="1">
    <citation type="journal article" date="2021" name="Elife">
        <title>Chloroplast acquisition without the gene transfer in kleptoplastic sea slugs, Plakobranchus ocellatus.</title>
        <authorList>
            <person name="Maeda T."/>
            <person name="Takahashi S."/>
            <person name="Yoshida T."/>
            <person name="Shimamura S."/>
            <person name="Takaki Y."/>
            <person name="Nagai Y."/>
            <person name="Toyoda A."/>
            <person name="Suzuki Y."/>
            <person name="Arimoto A."/>
            <person name="Ishii H."/>
            <person name="Satoh N."/>
            <person name="Nishiyama T."/>
            <person name="Hasebe M."/>
            <person name="Maruyama T."/>
            <person name="Minagawa J."/>
            <person name="Obokata J."/>
            <person name="Shigenobu S."/>
        </authorList>
    </citation>
    <scope>NUCLEOTIDE SEQUENCE [LARGE SCALE GENOMIC DNA]</scope>
</reference>
<keyword evidence="2" id="KW-1185">Reference proteome</keyword>
<gene>
    <name evidence="1" type="ORF">ElyMa_003477000</name>
</gene>
<comment type="caution">
    <text evidence="1">The sequence shown here is derived from an EMBL/GenBank/DDBJ whole genome shotgun (WGS) entry which is preliminary data.</text>
</comment>
<evidence type="ECO:0000313" key="2">
    <source>
        <dbReference type="Proteomes" id="UP000762676"/>
    </source>
</evidence>